<feature type="compositionally biased region" description="Basic residues" evidence="11">
    <location>
        <begin position="188"/>
        <end position="202"/>
    </location>
</feature>
<dbReference type="PANTHER" id="PTHR21015:SF22">
    <property type="entry name" value="GLYCOSYLTRANSFERASE"/>
    <property type="match status" value="1"/>
</dbReference>
<evidence type="ECO:0000259" key="12">
    <source>
        <dbReference type="Pfam" id="PF03033"/>
    </source>
</evidence>
<dbReference type="CDD" id="cd03785">
    <property type="entry name" value="GT28_MurG"/>
    <property type="match status" value="1"/>
</dbReference>
<gene>
    <name evidence="10 14" type="primary">murG</name>
    <name evidence="14" type="ORF">C8046_04400</name>
</gene>
<comment type="caution">
    <text evidence="14">The sequence shown here is derived from an EMBL/GenBank/DDBJ whole genome shotgun (WGS) entry which is preliminary data.</text>
</comment>
<keyword evidence="8 10" id="KW-0131">Cell cycle</keyword>
<comment type="subcellular location">
    <subcellularLocation>
        <location evidence="10">Cell membrane</location>
        <topology evidence="10">Peripheral membrane protein</topology>
        <orientation evidence="10">Cytoplasmic side</orientation>
    </subcellularLocation>
</comment>
<keyword evidence="5 10" id="KW-0133">Cell shape</keyword>
<evidence type="ECO:0000256" key="4">
    <source>
        <dbReference type="ARBA" id="ARBA00022679"/>
    </source>
</evidence>
<feature type="domain" description="Glycosyltransferase family 28 N-terminal" evidence="12">
    <location>
        <begin position="400"/>
        <end position="538"/>
    </location>
</feature>
<evidence type="ECO:0000256" key="10">
    <source>
        <dbReference type="HAMAP-Rule" id="MF_00033"/>
    </source>
</evidence>
<keyword evidence="6 10" id="KW-0573">Peptidoglycan synthesis</keyword>
<dbReference type="GO" id="GO:0008360">
    <property type="term" value="P:regulation of cell shape"/>
    <property type="evidence" value="ECO:0007669"/>
    <property type="project" value="UniProtKB-KW"/>
</dbReference>
<evidence type="ECO:0000256" key="7">
    <source>
        <dbReference type="ARBA" id="ARBA00023136"/>
    </source>
</evidence>
<keyword evidence="2 10" id="KW-0132">Cell division</keyword>
<dbReference type="EC" id="2.4.1.227" evidence="10"/>
<feature type="region of interest" description="Disordered" evidence="11">
    <location>
        <begin position="1"/>
        <end position="111"/>
    </location>
</feature>
<feature type="binding site" evidence="10">
    <location>
        <position position="520"/>
    </location>
    <ligand>
        <name>UDP-N-acetyl-alpha-D-glucosamine</name>
        <dbReference type="ChEBI" id="CHEBI:57705"/>
    </ligand>
</feature>
<dbReference type="GO" id="GO:0071555">
    <property type="term" value="P:cell wall organization"/>
    <property type="evidence" value="ECO:0007669"/>
    <property type="project" value="UniProtKB-KW"/>
</dbReference>
<evidence type="ECO:0000256" key="9">
    <source>
        <dbReference type="ARBA" id="ARBA00023316"/>
    </source>
</evidence>
<feature type="binding site" evidence="10">
    <location>
        <position position="700"/>
    </location>
    <ligand>
        <name>UDP-N-acetyl-alpha-D-glucosamine</name>
        <dbReference type="ChEBI" id="CHEBI:57705"/>
    </ligand>
</feature>
<evidence type="ECO:0000259" key="13">
    <source>
        <dbReference type="Pfam" id="PF04101"/>
    </source>
</evidence>
<evidence type="ECO:0000313" key="14">
    <source>
        <dbReference type="EMBL" id="PWD52358.1"/>
    </source>
</evidence>
<feature type="binding site" evidence="10">
    <location>
        <begin position="406"/>
        <end position="408"/>
    </location>
    <ligand>
        <name>UDP-N-acetyl-alpha-D-glucosamine</name>
        <dbReference type="ChEBI" id="CHEBI:57705"/>
    </ligand>
</feature>
<dbReference type="Pfam" id="PF04101">
    <property type="entry name" value="Glyco_tran_28_C"/>
    <property type="match status" value="1"/>
</dbReference>
<evidence type="ECO:0000256" key="8">
    <source>
        <dbReference type="ARBA" id="ARBA00023306"/>
    </source>
</evidence>
<dbReference type="GO" id="GO:0005975">
    <property type="term" value="P:carbohydrate metabolic process"/>
    <property type="evidence" value="ECO:0007669"/>
    <property type="project" value="InterPro"/>
</dbReference>
<keyword evidence="1 10" id="KW-1003">Cell membrane</keyword>
<comment type="caution">
    <text evidence="10">Lacks conserved residue(s) required for the propagation of feature annotation.</text>
</comment>
<dbReference type="Gene3D" id="3.40.50.2000">
    <property type="entry name" value="Glycogen Phosphorylase B"/>
    <property type="match status" value="2"/>
</dbReference>
<feature type="binding site" evidence="10">
    <location>
        <position position="561"/>
    </location>
    <ligand>
        <name>UDP-N-acetyl-alpha-D-glucosamine</name>
        <dbReference type="ChEBI" id="CHEBI:57705"/>
    </ligand>
</feature>
<comment type="pathway">
    <text evidence="10">Cell wall biogenesis; peptidoglycan biosynthesis.</text>
</comment>
<feature type="compositionally biased region" description="Basic and acidic residues" evidence="11">
    <location>
        <begin position="26"/>
        <end position="35"/>
    </location>
</feature>
<feature type="binding site" evidence="10">
    <location>
        <position position="603"/>
    </location>
    <ligand>
        <name>UDP-N-acetyl-alpha-D-glucosamine</name>
        <dbReference type="ChEBI" id="CHEBI:57705"/>
    </ligand>
</feature>
<comment type="function">
    <text evidence="10">Cell wall formation. Catalyzes the transfer of a GlcNAc subunit on undecaprenyl-pyrophosphoryl-MurNAc-pentapeptide (lipid intermediate I) to form undecaprenyl-pyrophosphoryl-MurNAc-(pentapeptide)GlcNAc (lipid intermediate II).</text>
</comment>
<dbReference type="GO" id="GO:0009252">
    <property type="term" value="P:peptidoglycan biosynthetic process"/>
    <property type="evidence" value="ECO:0007669"/>
    <property type="project" value="UniProtKB-UniRule"/>
</dbReference>
<evidence type="ECO:0000256" key="1">
    <source>
        <dbReference type="ARBA" id="ARBA00022475"/>
    </source>
</evidence>
<proteinExistence type="inferred from homology"/>
<dbReference type="EMBL" id="PYHR01000002">
    <property type="protein sequence ID" value="PWD52358.1"/>
    <property type="molecule type" value="Genomic_DNA"/>
</dbReference>
<comment type="similarity">
    <text evidence="10">Belongs to the glycosyltransferase 28 family. MurG subfamily.</text>
</comment>
<dbReference type="AlphaFoldDB" id="A0A2U1ZZE0"/>
<evidence type="ECO:0000256" key="5">
    <source>
        <dbReference type="ARBA" id="ARBA00022960"/>
    </source>
</evidence>
<dbReference type="GO" id="GO:0050511">
    <property type="term" value="F:undecaprenyldiphospho-muramoylpentapeptide beta-N-acetylglucosaminyltransferase activity"/>
    <property type="evidence" value="ECO:0007669"/>
    <property type="project" value="UniProtKB-UniRule"/>
</dbReference>
<dbReference type="GO" id="GO:0051301">
    <property type="term" value="P:cell division"/>
    <property type="evidence" value="ECO:0007669"/>
    <property type="project" value="UniProtKB-KW"/>
</dbReference>
<feature type="region of interest" description="Disordered" evidence="11">
    <location>
        <begin position="350"/>
        <end position="391"/>
    </location>
</feature>
<feature type="compositionally biased region" description="Low complexity" evidence="11">
    <location>
        <begin position="124"/>
        <end position="137"/>
    </location>
</feature>
<dbReference type="HAMAP" id="MF_00033">
    <property type="entry name" value="MurG"/>
    <property type="match status" value="1"/>
</dbReference>
<sequence>MGLARHLLLPHRVGDARPRGARPRLRAVELDDHVAGRRSRAPQPVPGPGDVRRARAPAGLGDLAAPAARAPGPRVARLRRRPRTAAAADRDPRHRDLLRRKPHRHRPRLHVLPARRVREARARALAGGRPGGQAAPARPAPPRRAPRRRRRPHDRRAALHARPRDGARARGVGGRCALGRRSACPLLRRPRGRRARRRRVPRHAGQDPHGAHPRAVRPRLARGRRSRVPEQPRARGARHGRRERCRDRRLALEVAVPAGGEQRLHPRGDRRGARPHGHAADPAALRPPHGRPHPGRPAPPRPLREDRDGGGRGLDPRPGPRQHRSRHQGSPRHRHPAALHLLGWLLAHRHGPGDRSRAGVRPRRAGGEGRAARAPRRRASVLRGPDPPGRRRVTAPLRLLLAGGGTAGHVNPLLALADELRARDAAVEVLVLGTAEGLEQRLVPERGYPLATIPRVPFPRRPDAAALRFPREFARAVALATDALAQVRADVVVGFGGYVATPAYRAAARADVPVVIHEQNVRAGLANRLGARRATAVALTFAETTLTARRGRTLHTGLPLRPALAALAVRREDAAAATTARAEAAAELGLDPSRPILLVTGGSLGAQRINEAMAGAAAALTGAGVQVLHAAGRNKDAAVRPAAQAAGADYHLVPYLDRIELAYSCADLVLGRAGAGTVCEQAALGLPGVYVPLPIGNGEQRLNVAGLEKAGGAVVVADGDLTPTWVTSQLLPLLLDPDRLARMATAARTTGVADGAARLADLVTEVAAGTHRQAAAGTDGTTT</sequence>
<feature type="compositionally biased region" description="Basic residues" evidence="11">
    <location>
        <begin position="320"/>
        <end position="334"/>
    </location>
</feature>
<organism evidence="14 15">
    <name type="scientific">Serinibacter arcticus</name>
    <dbReference type="NCBI Taxonomy" id="1655435"/>
    <lineage>
        <taxon>Bacteria</taxon>
        <taxon>Bacillati</taxon>
        <taxon>Actinomycetota</taxon>
        <taxon>Actinomycetes</taxon>
        <taxon>Micrococcales</taxon>
        <taxon>Beutenbergiaceae</taxon>
        <taxon>Serinibacter</taxon>
    </lineage>
</organism>
<dbReference type="GO" id="GO:0005886">
    <property type="term" value="C:plasma membrane"/>
    <property type="evidence" value="ECO:0007669"/>
    <property type="project" value="UniProtKB-SubCell"/>
</dbReference>
<feature type="domain" description="Glycosyl transferase family 28 C-terminal" evidence="13">
    <location>
        <begin position="597"/>
        <end position="758"/>
    </location>
</feature>
<reference evidence="14 15" key="1">
    <citation type="submission" date="2018-03" db="EMBL/GenBank/DDBJ databases">
        <title>Genome assembly of novel Miniimonas species PCH200.</title>
        <authorList>
            <person name="Thakur V."/>
            <person name="Kumar V."/>
            <person name="Singh D."/>
        </authorList>
    </citation>
    <scope>NUCLEOTIDE SEQUENCE [LARGE SCALE GENOMIC DNA]</scope>
    <source>
        <strain evidence="14 15">PCH200</strain>
    </source>
</reference>
<dbReference type="UniPathway" id="UPA00219"/>
<keyword evidence="3 10" id="KW-0328">Glycosyltransferase</keyword>
<evidence type="ECO:0000256" key="2">
    <source>
        <dbReference type="ARBA" id="ARBA00022618"/>
    </source>
</evidence>
<keyword evidence="15" id="KW-1185">Reference proteome</keyword>
<keyword evidence="9 10" id="KW-0961">Cell wall biogenesis/degradation</keyword>
<dbReference type="NCBIfam" id="TIGR01133">
    <property type="entry name" value="murG"/>
    <property type="match status" value="1"/>
</dbReference>
<evidence type="ECO:0000256" key="6">
    <source>
        <dbReference type="ARBA" id="ARBA00022984"/>
    </source>
</evidence>
<feature type="compositionally biased region" description="Basic and acidic residues" evidence="11">
    <location>
        <begin position="262"/>
        <end position="272"/>
    </location>
</feature>
<dbReference type="PANTHER" id="PTHR21015">
    <property type="entry name" value="UDP-N-ACETYLGLUCOSAMINE--N-ACETYLMURAMYL-(PENTAPEPTIDE) PYROPHOSPHORYL-UNDECAPRENOL N-ACETYLGLUCOSAMINE TRANSFERASE 1"/>
    <property type="match status" value="1"/>
</dbReference>
<dbReference type="Pfam" id="PF03033">
    <property type="entry name" value="Glyco_transf_28"/>
    <property type="match status" value="1"/>
</dbReference>
<name>A0A2U1ZZE0_9MICO</name>
<feature type="region of interest" description="Disordered" evidence="11">
    <location>
        <begin position="124"/>
        <end position="334"/>
    </location>
</feature>
<dbReference type="InterPro" id="IPR007235">
    <property type="entry name" value="Glyco_trans_28_C"/>
</dbReference>
<feature type="compositionally biased region" description="Low complexity" evidence="11">
    <location>
        <begin position="56"/>
        <end position="75"/>
    </location>
</feature>
<feature type="compositionally biased region" description="Basic residues" evidence="11">
    <location>
        <begin position="144"/>
        <end position="161"/>
    </location>
</feature>
<keyword evidence="4 10" id="KW-0808">Transferase</keyword>
<dbReference type="SUPFAM" id="SSF53756">
    <property type="entry name" value="UDP-Glycosyltransferase/glycogen phosphorylase"/>
    <property type="match status" value="1"/>
</dbReference>
<evidence type="ECO:0000256" key="3">
    <source>
        <dbReference type="ARBA" id="ARBA00022676"/>
    </source>
</evidence>
<evidence type="ECO:0000313" key="15">
    <source>
        <dbReference type="Proteomes" id="UP000245166"/>
    </source>
</evidence>
<feature type="compositionally biased region" description="Basic residues" evidence="11">
    <location>
        <begin position="96"/>
        <end position="111"/>
    </location>
</feature>
<dbReference type="GO" id="GO:0051991">
    <property type="term" value="F:UDP-N-acetyl-D-glucosamine:N-acetylmuramoyl-L-alanyl-D-glutamyl-meso-2,6-diaminopimelyl-D-alanyl-D-alanine-diphosphoundecaprenol 4-beta-N-acetylglucosaminlytransferase activity"/>
    <property type="evidence" value="ECO:0007669"/>
    <property type="project" value="RHEA"/>
</dbReference>
<evidence type="ECO:0000256" key="11">
    <source>
        <dbReference type="SAM" id="MobiDB-lite"/>
    </source>
</evidence>
<accession>A0A2U1ZZE0</accession>
<comment type="catalytic activity">
    <reaction evidence="10">
        <text>di-trans,octa-cis-undecaprenyl diphospho-N-acetyl-alpha-D-muramoyl-L-alanyl-D-glutamyl-meso-2,6-diaminopimeloyl-D-alanyl-D-alanine + UDP-N-acetyl-alpha-D-glucosamine = di-trans,octa-cis-undecaprenyl diphospho-[N-acetyl-alpha-D-glucosaminyl-(1-&gt;4)]-N-acetyl-alpha-D-muramoyl-L-alanyl-D-glutamyl-meso-2,6-diaminopimeloyl-D-alanyl-D-alanine + UDP + H(+)</text>
        <dbReference type="Rhea" id="RHEA:31227"/>
        <dbReference type="ChEBI" id="CHEBI:15378"/>
        <dbReference type="ChEBI" id="CHEBI:57705"/>
        <dbReference type="ChEBI" id="CHEBI:58223"/>
        <dbReference type="ChEBI" id="CHEBI:61387"/>
        <dbReference type="ChEBI" id="CHEBI:61388"/>
        <dbReference type="EC" id="2.4.1.227"/>
    </reaction>
</comment>
<keyword evidence="7 10" id="KW-0472">Membrane</keyword>
<dbReference type="InterPro" id="IPR006009">
    <property type="entry name" value="GlcNAc_MurG"/>
</dbReference>
<dbReference type="OrthoDB" id="9808936at2"/>
<dbReference type="Proteomes" id="UP000245166">
    <property type="component" value="Unassembled WGS sequence"/>
</dbReference>
<protein>
    <recommendedName>
        <fullName evidence="10">UDP-N-acetylglucosamine--N-acetylmuramyl-(pentapeptide) pyrophosphoryl-undecaprenol N-acetylglucosamine transferase</fullName>
        <ecNumber evidence="10">2.4.1.227</ecNumber>
    </recommendedName>
    <alternativeName>
        <fullName evidence="10">Undecaprenyl-PP-MurNAc-pentapeptide-UDPGlcNAc GlcNAc transferase</fullName>
    </alternativeName>
</protein>
<feature type="compositionally biased region" description="Basic residues" evidence="11">
    <location>
        <begin position="211"/>
        <end position="226"/>
    </location>
</feature>
<dbReference type="InterPro" id="IPR004276">
    <property type="entry name" value="GlycoTrans_28_N"/>
</dbReference>